<organism evidence="1">
    <name type="scientific">uncultured Nocardioidaceae bacterium</name>
    <dbReference type="NCBI Taxonomy" id="253824"/>
    <lineage>
        <taxon>Bacteria</taxon>
        <taxon>Bacillati</taxon>
        <taxon>Actinomycetota</taxon>
        <taxon>Actinomycetes</taxon>
        <taxon>Propionibacteriales</taxon>
        <taxon>Nocardioidaceae</taxon>
        <taxon>environmental samples</taxon>
    </lineage>
</organism>
<dbReference type="EMBL" id="CADCUF010000155">
    <property type="protein sequence ID" value="CAA9334875.1"/>
    <property type="molecule type" value="Genomic_DNA"/>
</dbReference>
<dbReference type="AlphaFoldDB" id="A0A6J4LL25"/>
<sequence>MVHHDVRVLAGVWIRTATAGTASRTFRTGSQQSLARRRCTVARPSRLAVTVRCTSLAADVTLSGMRAGSYAGPGSLRLDRSVLRLRIVLHIWRSGGCI</sequence>
<reference evidence="1" key="1">
    <citation type="submission" date="2020-02" db="EMBL/GenBank/DDBJ databases">
        <authorList>
            <person name="Meier V. D."/>
        </authorList>
    </citation>
    <scope>NUCLEOTIDE SEQUENCE</scope>
    <source>
        <strain evidence="1">AVDCRST_MAG24</strain>
    </source>
</reference>
<proteinExistence type="predicted"/>
<evidence type="ECO:0000313" key="1">
    <source>
        <dbReference type="EMBL" id="CAA9334875.1"/>
    </source>
</evidence>
<gene>
    <name evidence="1" type="ORF">AVDCRST_MAG24-994</name>
</gene>
<name>A0A6J4LL25_9ACTN</name>
<accession>A0A6J4LL25</accession>
<protein>
    <submittedName>
        <fullName evidence="1">Uncharacterized protein</fullName>
    </submittedName>
</protein>